<protein>
    <submittedName>
        <fullName evidence="1">Uncharacterized protein</fullName>
    </submittedName>
</protein>
<dbReference type="EMBL" id="SOCA01000001">
    <property type="protein sequence ID" value="TDU81112.1"/>
    <property type="molecule type" value="Genomic_DNA"/>
</dbReference>
<dbReference type="Proteomes" id="UP000295662">
    <property type="component" value="Unassembled WGS sequence"/>
</dbReference>
<dbReference type="SUPFAM" id="SSF51182">
    <property type="entry name" value="RmlC-like cupins"/>
    <property type="match status" value="1"/>
</dbReference>
<proteinExistence type="predicted"/>
<name>A0A4R7SPH8_9BACT</name>
<keyword evidence="2" id="KW-1185">Reference proteome</keyword>
<dbReference type="InterPro" id="IPR011051">
    <property type="entry name" value="RmlC_Cupin_sf"/>
</dbReference>
<evidence type="ECO:0000313" key="1">
    <source>
        <dbReference type="EMBL" id="TDU81112.1"/>
    </source>
</evidence>
<sequence length="96" mass="10760">MRRNIDFGNHAHRCLFWNDCVQAHLLGLKTGCRCFEAIFPQDATVIITFGEASARIDGRERELRAGDQVEVPQASGLRLFTSSEADVMLLLKPRAT</sequence>
<organism evidence="1 2">
    <name type="scientific">Prosthecobacter fusiformis</name>
    <dbReference type="NCBI Taxonomy" id="48464"/>
    <lineage>
        <taxon>Bacteria</taxon>
        <taxon>Pseudomonadati</taxon>
        <taxon>Verrucomicrobiota</taxon>
        <taxon>Verrucomicrobiia</taxon>
        <taxon>Verrucomicrobiales</taxon>
        <taxon>Verrucomicrobiaceae</taxon>
        <taxon>Prosthecobacter</taxon>
    </lineage>
</organism>
<dbReference type="RefSeq" id="WP_133793093.1">
    <property type="nucleotide sequence ID" value="NZ_SOCA01000001.1"/>
</dbReference>
<dbReference type="Gene3D" id="2.60.120.10">
    <property type="entry name" value="Jelly Rolls"/>
    <property type="match status" value="1"/>
</dbReference>
<dbReference type="AlphaFoldDB" id="A0A4R7SPH8"/>
<comment type="caution">
    <text evidence="1">The sequence shown here is derived from an EMBL/GenBank/DDBJ whole genome shotgun (WGS) entry which is preliminary data.</text>
</comment>
<dbReference type="OrthoDB" id="9844038at2"/>
<gene>
    <name evidence="1" type="ORF">EI77_00414</name>
</gene>
<reference evidence="1 2" key="1">
    <citation type="submission" date="2019-03" db="EMBL/GenBank/DDBJ databases">
        <title>Genomic Encyclopedia of Archaeal and Bacterial Type Strains, Phase II (KMG-II): from individual species to whole genera.</title>
        <authorList>
            <person name="Goeker M."/>
        </authorList>
    </citation>
    <scope>NUCLEOTIDE SEQUENCE [LARGE SCALE GENOMIC DNA]</scope>
    <source>
        <strain evidence="1 2">ATCC 25309</strain>
    </source>
</reference>
<dbReference type="InterPro" id="IPR014710">
    <property type="entry name" value="RmlC-like_jellyroll"/>
</dbReference>
<accession>A0A4R7SPH8</accession>
<evidence type="ECO:0000313" key="2">
    <source>
        <dbReference type="Proteomes" id="UP000295662"/>
    </source>
</evidence>